<evidence type="ECO:0000313" key="2">
    <source>
        <dbReference type="Proteomes" id="UP001497382"/>
    </source>
</evidence>
<sequence>MLYGESQLSRVYLITNCYEYLSWITFLKVLTVCVAQYDQSWFLCKKPKSTNQWRDIQKIVFEFYEAFILWCIFKGETSTYQDNCKNLFLQESFV</sequence>
<dbReference type="AlphaFoldDB" id="A0AAV2BNE9"/>
<gene>
    <name evidence="1" type="ORF">LARSCL_LOCUS20243</name>
</gene>
<protein>
    <submittedName>
        <fullName evidence="1">Uncharacterized protein</fullName>
    </submittedName>
</protein>
<name>A0AAV2BNE9_9ARAC</name>
<keyword evidence="2" id="KW-1185">Reference proteome</keyword>
<dbReference type="EMBL" id="CAXIEN010000420">
    <property type="protein sequence ID" value="CAL1297321.1"/>
    <property type="molecule type" value="Genomic_DNA"/>
</dbReference>
<dbReference type="Proteomes" id="UP001497382">
    <property type="component" value="Unassembled WGS sequence"/>
</dbReference>
<organism evidence="1 2">
    <name type="scientific">Larinioides sclopetarius</name>
    <dbReference type="NCBI Taxonomy" id="280406"/>
    <lineage>
        <taxon>Eukaryota</taxon>
        <taxon>Metazoa</taxon>
        <taxon>Ecdysozoa</taxon>
        <taxon>Arthropoda</taxon>
        <taxon>Chelicerata</taxon>
        <taxon>Arachnida</taxon>
        <taxon>Araneae</taxon>
        <taxon>Araneomorphae</taxon>
        <taxon>Entelegynae</taxon>
        <taxon>Araneoidea</taxon>
        <taxon>Araneidae</taxon>
        <taxon>Larinioides</taxon>
    </lineage>
</organism>
<comment type="caution">
    <text evidence="1">The sequence shown here is derived from an EMBL/GenBank/DDBJ whole genome shotgun (WGS) entry which is preliminary data.</text>
</comment>
<reference evidence="1 2" key="1">
    <citation type="submission" date="2024-04" db="EMBL/GenBank/DDBJ databases">
        <authorList>
            <person name="Rising A."/>
            <person name="Reimegard J."/>
            <person name="Sonavane S."/>
            <person name="Akerstrom W."/>
            <person name="Nylinder S."/>
            <person name="Hedman E."/>
            <person name="Kallberg Y."/>
        </authorList>
    </citation>
    <scope>NUCLEOTIDE SEQUENCE [LARGE SCALE GENOMIC DNA]</scope>
</reference>
<proteinExistence type="predicted"/>
<accession>A0AAV2BNE9</accession>
<evidence type="ECO:0000313" key="1">
    <source>
        <dbReference type="EMBL" id="CAL1297321.1"/>
    </source>
</evidence>